<protein>
    <submittedName>
        <fullName evidence="1">Uncharacterized protein</fullName>
    </submittedName>
</protein>
<dbReference type="Proteomes" id="UP000044377">
    <property type="component" value="Unassembled WGS sequence"/>
</dbReference>
<keyword evidence="2" id="KW-1185">Reference proteome</keyword>
<evidence type="ECO:0000313" key="1">
    <source>
        <dbReference type="EMBL" id="CPR15728.1"/>
    </source>
</evidence>
<name>A0A0G4JTI8_9GAMM</name>
<dbReference type="AlphaFoldDB" id="A0A0G4JTI8"/>
<reference evidence="2" key="1">
    <citation type="submission" date="2015-01" db="EMBL/GenBank/DDBJ databases">
        <authorList>
            <person name="Paterson Steve"/>
        </authorList>
    </citation>
    <scope>NUCLEOTIDE SEQUENCE [LARGE SCALE GENOMIC DNA]</scope>
    <source>
        <strain evidence="2">OBR1</strain>
    </source>
</reference>
<organism evidence="1 2">
    <name type="scientific">Brenneria goodwinii</name>
    <dbReference type="NCBI Taxonomy" id="1109412"/>
    <lineage>
        <taxon>Bacteria</taxon>
        <taxon>Pseudomonadati</taxon>
        <taxon>Pseudomonadota</taxon>
        <taxon>Gammaproteobacteria</taxon>
        <taxon>Enterobacterales</taxon>
        <taxon>Pectobacteriaceae</taxon>
        <taxon>Brenneria</taxon>
    </lineage>
</organism>
<sequence>MPGFAGRVYGALTPGQVVSLRQTSVFFGDVGERLCYY</sequence>
<dbReference type="EMBL" id="CGIG01000001">
    <property type="protein sequence ID" value="CPR15728.1"/>
    <property type="molecule type" value="Genomic_DNA"/>
</dbReference>
<proteinExistence type="predicted"/>
<gene>
    <name evidence="1" type="ORF">BN1221_01682</name>
</gene>
<evidence type="ECO:0000313" key="2">
    <source>
        <dbReference type="Proteomes" id="UP000044377"/>
    </source>
</evidence>
<accession>A0A0G4JTI8</accession>